<evidence type="ECO:0000313" key="3">
    <source>
        <dbReference type="EMBL" id="MCI4656613.1"/>
    </source>
</evidence>
<gene>
    <name evidence="3" type="ORF">MQH31_02130</name>
</gene>
<name>A0AA41QSY3_9MICO</name>
<keyword evidence="2" id="KW-0472">Membrane</keyword>
<feature type="transmembrane region" description="Helical" evidence="2">
    <location>
        <begin position="452"/>
        <end position="473"/>
    </location>
</feature>
<evidence type="ECO:0000313" key="4">
    <source>
        <dbReference type="Proteomes" id="UP001165341"/>
    </source>
</evidence>
<feature type="compositionally biased region" description="Pro residues" evidence="1">
    <location>
        <begin position="9"/>
        <end position="37"/>
    </location>
</feature>
<feature type="region of interest" description="Disordered" evidence="1">
    <location>
        <begin position="1"/>
        <end position="59"/>
    </location>
</feature>
<dbReference type="Proteomes" id="UP001165341">
    <property type="component" value="Unassembled WGS sequence"/>
</dbReference>
<accession>A0AA41QSY3</accession>
<dbReference type="AlphaFoldDB" id="A0AA41QSY3"/>
<feature type="transmembrane region" description="Helical" evidence="2">
    <location>
        <begin position="107"/>
        <end position="127"/>
    </location>
</feature>
<organism evidence="3 4">
    <name type="scientific">Cryobacterium zhongshanensis</name>
    <dbReference type="NCBI Taxonomy" id="2928153"/>
    <lineage>
        <taxon>Bacteria</taxon>
        <taxon>Bacillati</taxon>
        <taxon>Actinomycetota</taxon>
        <taxon>Actinomycetes</taxon>
        <taxon>Micrococcales</taxon>
        <taxon>Microbacteriaceae</taxon>
        <taxon>Cryobacterium</taxon>
    </lineage>
</organism>
<feature type="compositionally biased region" description="Basic residues" evidence="1">
    <location>
        <begin position="47"/>
        <end position="56"/>
    </location>
</feature>
<reference evidence="3" key="1">
    <citation type="submission" date="2022-03" db="EMBL/GenBank/DDBJ databases">
        <title>Cryobacterium sp. nov. strain ZS14-85, isolated from Antarctic soil.</title>
        <authorList>
            <person name="Li J."/>
            <person name="Niu G."/>
        </authorList>
    </citation>
    <scope>NUCLEOTIDE SEQUENCE</scope>
    <source>
        <strain evidence="3">ZS14-85</strain>
    </source>
</reference>
<dbReference type="Pfam" id="PF04286">
    <property type="entry name" value="DUF445"/>
    <property type="match status" value="1"/>
</dbReference>
<dbReference type="InterPro" id="IPR007383">
    <property type="entry name" value="DUF445"/>
</dbReference>
<feature type="transmembrane region" description="Helical" evidence="2">
    <location>
        <begin position="77"/>
        <end position="95"/>
    </location>
</feature>
<evidence type="ECO:0000256" key="1">
    <source>
        <dbReference type="SAM" id="MobiDB-lite"/>
    </source>
</evidence>
<keyword evidence="2" id="KW-0812">Transmembrane</keyword>
<dbReference type="GO" id="GO:0005886">
    <property type="term" value="C:plasma membrane"/>
    <property type="evidence" value="ECO:0007669"/>
    <property type="project" value="TreeGrafter"/>
</dbReference>
<dbReference type="RefSeq" id="WP_243010731.1">
    <property type="nucleotide sequence ID" value="NZ_JALGAR010000001.1"/>
</dbReference>
<sequence>MALTREPQPGEPTPGQPTPGEPTPGQPTPGQPTPGDPTPGQSTPGRPKPRGTRQRRTAVLSPADAARLVALVRMKRLALALLLLMAIVFAVSFALQDRIPALQYVRAAAEGGMVGALADWFAVTALFRYPLGLRIPHTNIIASRKDEIGASLGEFVGTNFLSEQVVRGKLDSIGVSRRLGTWLKQPDNARRLTDEIAVAGTGLLTLLSDDAIKDLIETVAREHLVRPEWAPPIGRVGARLLASGQQHAVVDLLLDRAEGWLIAHPEAFGKAVSARLPSWLPGFVDRLVDDRAHREVLGFVASVRADAAHPLREAIDRYLVELADDLEHDPAMINRVETLKLELLDSARLREFASETWEAVKVSLAASLGDPESDLRDGIRATVIEVGERLAGDGALGGRIDRWIADSVSYLVRTYRDEIAGVITETVERWDAAETSEKIELQVGRDLQYIRINGTVVGSLAGLAIFAIAQAAVTLF</sequence>
<comment type="caution">
    <text evidence="3">The sequence shown here is derived from an EMBL/GenBank/DDBJ whole genome shotgun (WGS) entry which is preliminary data.</text>
</comment>
<proteinExistence type="predicted"/>
<evidence type="ECO:0000256" key="2">
    <source>
        <dbReference type="SAM" id="Phobius"/>
    </source>
</evidence>
<dbReference type="EMBL" id="JALGAR010000001">
    <property type="protein sequence ID" value="MCI4656613.1"/>
    <property type="molecule type" value="Genomic_DNA"/>
</dbReference>
<dbReference type="PANTHER" id="PTHR38442:SF1">
    <property type="entry name" value="INNER MEMBRANE PROTEIN"/>
    <property type="match status" value="1"/>
</dbReference>
<dbReference type="PANTHER" id="PTHR38442">
    <property type="entry name" value="INNER MEMBRANE PROTEIN-RELATED"/>
    <property type="match status" value="1"/>
</dbReference>
<keyword evidence="4" id="KW-1185">Reference proteome</keyword>
<protein>
    <submittedName>
        <fullName evidence="3">DUF445 family protein</fullName>
    </submittedName>
</protein>
<keyword evidence="2" id="KW-1133">Transmembrane helix</keyword>